<dbReference type="OrthoDB" id="76412at2759"/>
<dbReference type="GO" id="GO:0005634">
    <property type="term" value="C:nucleus"/>
    <property type="evidence" value="ECO:0007669"/>
    <property type="project" value="TreeGrafter"/>
</dbReference>
<keyword evidence="6" id="KW-1185">Reference proteome</keyword>
<evidence type="ECO:0000256" key="3">
    <source>
        <dbReference type="SAM" id="MobiDB-lite"/>
    </source>
</evidence>
<dbReference type="PANTHER" id="PTHR21680:SF0">
    <property type="entry name" value="COILED-COIL DOMAIN-CONTAINING PROTEIN 124"/>
    <property type="match status" value="1"/>
</dbReference>
<name>A0A9D4TQW1_CHLVU</name>
<evidence type="ECO:0000256" key="2">
    <source>
        <dbReference type="ARBA" id="ARBA00023054"/>
    </source>
</evidence>
<feature type="region of interest" description="Disordered" evidence="3">
    <location>
        <begin position="1"/>
        <end position="104"/>
    </location>
</feature>
<dbReference type="InterPro" id="IPR054414">
    <property type="entry name" value="Ccdc124/Oxs1_C"/>
</dbReference>
<dbReference type="GO" id="GO:0006366">
    <property type="term" value="P:transcription by RNA polymerase II"/>
    <property type="evidence" value="ECO:0007669"/>
    <property type="project" value="TreeGrafter"/>
</dbReference>
<accession>A0A9D4TQW1</accession>
<evidence type="ECO:0000259" key="4">
    <source>
        <dbReference type="Pfam" id="PF06244"/>
    </source>
</evidence>
<feature type="domain" description="Coiled-coil" evidence="4">
    <location>
        <begin position="138"/>
        <end position="217"/>
    </location>
</feature>
<feature type="compositionally biased region" description="Low complexity" evidence="3">
    <location>
        <begin position="89"/>
        <end position="100"/>
    </location>
</feature>
<reference evidence="5" key="1">
    <citation type="journal article" date="2019" name="Plant J.">
        <title>Chlorella vulgaris genome assembly and annotation reveals the molecular basis for metabolic acclimation to high light conditions.</title>
        <authorList>
            <person name="Cecchin M."/>
            <person name="Marcolungo L."/>
            <person name="Rossato M."/>
            <person name="Girolomoni L."/>
            <person name="Cosentino E."/>
            <person name="Cuine S."/>
            <person name="Li-Beisson Y."/>
            <person name="Delledonne M."/>
            <person name="Ballottari M."/>
        </authorList>
    </citation>
    <scope>NUCLEOTIDE SEQUENCE</scope>
    <source>
        <strain evidence="5">211/11P</strain>
    </source>
</reference>
<protein>
    <recommendedName>
        <fullName evidence="4">Coiled-coil domain-containing protein</fullName>
    </recommendedName>
</protein>
<dbReference type="PANTHER" id="PTHR21680">
    <property type="entry name" value="COILED-COIL DOMAIN-CONTAINING PROTEIN 124"/>
    <property type="match status" value="1"/>
</dbReference>
<sequence>MGPRGINDKAATARSRKEDSKKALQQQQAVAKEEEQWSQHANPKAKRDMKREEQERQREEAAKKKAEVKRLAAEEEAEMAAAAKKKAPKAAPKVTAAQLAHQRERELQQLQQQAEQQSLEKKRIVSEDAYAAAIEVENLNRVEEGVVEAHGVDAALDALTLGGSVDRHPEKRAKAAYQAYLDEQLPLLREEKPGLRLMQYKSMIFERWQKSPNNPRNAERGV</sequence>
<dbReference type="Pfam" id="PF06244">
    <property type="entry name" value="Ccdc124"/>
    <property type="match status" value="1"/>
</dbReference>
<proteinExistence type="inferred from homology"/>
<dbReference type="AlphaFoldDB" id="A0A9D4TQW1"/>
<keyword evidence="2" id="KW-0175">Coiled coil</keyword>
<dbReference type="Proteomes" id="UP001055712">
    <property type="component" value="Unassembled WGS sequence"/>
</dbReference>
<comment type="caution">
    <text evidence="5">The sequence shown here is derived from an EMBL/GenBank/DDBJ whole genome shotgun (WGS) entry which is preliminary data.</text>
</comment>
<organism evidence="5 6">
    <name type="scientific">Chlorella vulgaris</name>
    <name type="common">Green alga</name>
    <dbReference type="NCBI Taxonomy" id="3077"/>
    <lineage>
        <taxon>Eukaryota</taxon>
        <taxon>Viridiplantae</taxon>
        <taxon>Chlorophyta</taxon>
        <taxon>core chlorophytes</taxon>
        <taxon>Trebouxiophyceae</taxon>
        <taxon>Chlorellales</taxon>
        <taxon>Chlorellaceae</taxon>
        <taxon>Chlorella clade</taxon>
        <taxon>Chlorella</taxon>
    </lineage>
</organism>
<feature type="compositionally biased region" description="Basic and acidic residues" evidence="3">
    <location>
        <begin position="45"/>
        <end position="73"/>
    </location>
</feature>
<evidence type="ECO:0000313" key="6">
    <source>
        <dbReference type="Proteomes" id="UP001055712"/>
    </source>
</evidence>
<gene>
    <name evidence="5" type="ORF">D9Q98_003865</name>
</gene>
<evidence type="ECO:0000313" key="5">
    <source>
        <dbReference type="EMBL" id="KAI3432305.1"/>
    </source>
</evidence>
<reference evidence="5" key="2">
    <citation type="submission" date="2020-11" db="EMBL/GenBank/DDBJ databases">
        <authorList>
            <person name="Cecchin M."/>
            <person name="Marcolungo L."/>
            <person name="Rossato M."/>
            <person name="Girolomoni L."/>
            <person name="Cosentino E."/>
            <person name="Cuine S."/>
            <person name="Li-Beisson Y."/>
            <person name="Delledonne M."/>
            <person name="Ballottari M."/>
        </authorList>
    </citation>
    <scope>NUCLEOTIDE SEQUENCE</scope>
    <source>
        <strain evidence="5">211/11P</strain>
        <tissue evidence="5">Whole cell</tissue>
    </source>
</reference>
<dbReference type="EMBL" id="SIDB01000005">
    <property type="protein sequence ID" value="KAI3432305.1"/>
    <property type="molecule type" value="Genomic_DNA"/>
</dbReference>
<dbReference type="GO" id="GO:0003713">
    <property type="term" value="F:transcription coactivator activity"/>
    <property type="evidence" value="ECO:0007669"/>
    <property type="project" value="TreeGrafter"/>
</dbReference>
<comment type="similarity">
    <text evidence="1">Belongs to the CCDC124 family.</text>
</comment>
<evidence type="ECO:0000256" key="1">
    <source>
        <dbReference type="ARBA" id="ARBA00008296"/>
    </source>
</evidence>
<dbReference type="InterPro" id="IPR010422">
    <property type="entry name" value="Ccdc124/Oxs1"/>
</dbReference>